<keyword evidence="7" id="KW-1133">Transmembrane helix</keyword>
<dbReference type="InterPro" id="IPR045584">
    <property type="entry name" value="Pilin-like"/>
</dbReference>
<dbReference type="GO" id="GO:0005886">
    <property type="term" value="C:plasma membrane"/>
    <property type="evidence" value="ECO:0007669"/>
    <property type="project" value="UniProtKB-SubCell"/>
</dbReference>
<dbReference type="SUPFAM" id="SSF54523">
    <property type="entry name" value="Pili subunits"/>
    <property type="match status" value="1"/>
</dbReference>
<organism evidence="12 13">
    <name type="scientific">Arenimonas metalli CF5-1</name>
    <dbReference type="NCBI Taxonomy" id="1384056"/>
    <lineage>
        <taxon>Bacteria</taxon>
        <taxon>Pseudomonadati</taxon>
        <taxon>Pseudomonadota</taxon>
        <taxon>Gammaproteobacteria</taxon>
        <taxon>Lysobacterales</taxon>
        <taxon>Lysobacteraceae</taxon>
        <taxon>Arenimonas</taxon>
    </lineage>
</organism>
<evidence type="ECO:0000256" key="3">
    <source>
        <dbReference type="ARBA" id="ARBA00022475"/>
    </source>
</evidence>
<keyword evidence="3" id="KW-1003">Cell membrane</keyword>
<evidence type="ECO:0000256" key="5">
    <source>
        <dbReference type="ARBA" id="ARBA00022519"/>
    </source>
</evidence>
<keyword evidence="5" id="KW-0997">Cell inner membrane</keyword>
<evidence type="ECO:0000256" key="2">
    <source>
        <dbReference type="ARBA" id="ARBA00021549"/>
    </source>
</evidence>
<sequence>MEKSIRGFTLVELVVVVMVSGLLAALAAPSFTTMLERHRTQAFTHQLTASMALARLGAVRLGQPVTLCPTRDGLRCRRDLAWETGWMAYLDPGRDDHPARQADILQHVPWDEGPLLARSSTGRHRIRFLPSGWSSGSNLSIRICRRDPAELLGAVVVNNAGRPRAERHGGARKPCPYPT</sequence>
<dbReference type="PATRIC" id="fig|1384056.3.peg.351"/>
<dbReference type="NCBIfam" id="TIGR02532">
    <property type="entry name" value="IV_pilin_GFxxxE"/>
    <property type="match status" value="1"/>
</dbReference>
<dbReference type="Gene3D" id="3.55.40.10">
    <property type="entry name" value="minor pseudopilin epsh domain"/>
    <property type="match status" value="1"/>
</dbReference>
<evidence type="ECO:0000256" key="8">
    <source>
        <dbReference type="ARBA" id="ARBA00023136"/>
    </source>
</evidence>
<gene>
    <name evidence="12" type="ORF">N787_07385</name>
</gene>
<accession>A0A091B8R6</accession>
<feature type="domain" description="General secretion pathway GspH" evidence="11">
    <location>
        <begin position="45"/>
        <end position="161"/>
    </location>
</feature>
<evidence type="ECO:0000313" key="12">
    <source>
        <dbReference type="EMBL" id="KFN47882.1"/>
    </source>
</evidence>
<dbReference type="PROSITE" id="PS00409">
    <property type="entry name" value="PROKAR_NTER_METHYL"/>
    <property type="match status" value="1"/>
</dbReference>
<evidence type="ECO:0000256" key="7">
    <source>
        <dbReference type="ARBA" id="ARBA00022989"/>
    </source>
</evidence>
<dbReference type="Pfam" id="PF07963">
    <property type="entry name" value="N_methyl"/>
    <property type="match status" value="1"/>
</dbReference>
<dbReference type="AlphaFoldDB" id="A0A091B8R6"/>
<evidence type="ECO:0000256" key="10">
    <source>
        <dbReference type="ARBA" id="ARBA00030775"/>
    </source>
</evidence>
<dbReference type="RefSeq" id="WP_034210340.1">
    <property type="nucleotide sequence ID" value="NZ_AVCK01000005.1"/>
</dbReference>
<keyword evidence="6" id="KW-0812">Transmembrane</keyword>
<comment type="similarity">
    <text evidence="9">Belongs to the GSP H family.</text>
</comment>
<comment type="caution">
    <text evidence="12">The sequence shown here is derived from an EMBL/GenBank/DDBJ whole genome shotgun (WGS) entry which is preliminary data.</text>
</comment>
<evidence type="ECO:0000256" key="9">
    <source>
        <dbReference type="ARBA" id="ARBA00025772"/>
    </source>
</evidence>
<dbReference type="eggNOG" id="COG4970">
    <property type="taxonomic scope" value="Bacteria"/>
</dbReference>
<name>A0A091B8R6_9GAMM</name>
<evidence type="ECO:0000259" key="11">
    <source>
        <dbReference type="Pfam" id="PF12019"/>
    </source>
</evidence>
<dbReference type="InterPro" id="IPR012902">
    <property type="entry name" value="N_methyl_site"/>
</dbReference>
<keyword evidence="4" id="KW-0488">Methylation</keyword>
<evidence type="ECO:0000256" key="1">
    <source>
        <dbReference type="ARBA" id="ARBA00004377"/>
    </source>
</evidence>
<proteinExistence type="inferred from homology"/>
<dbReference type="GO" id="GO:0015628">
    <property type="term" value="P:protein secretion by the type II secretion system"/>
    <property type="evidence" value="ECO:0007669"/>
    <property type="project" value="InterPro"/>
</dbReference>
<comment type="subcellular location">
    <subcellularLocation>
        <location evidence="1">Cell inner membrane</location>
        <topology evidence="1">Single-pass membrane protein</topology>
    </subcellularLocation>
</comment>
<dbReference type="Pfam" id="PF12019">
    <property type="entry name" value="GspH"/>
    <property type="match status" value="1"/>
</dbReference>
<dbReference type="STRING" id="1384056.N787_07385"/>
<evidence type="ECO:0000256" key="4">
    <source>
        <dbReference type="ARBA" id="ARBA00022481"/>
    </source>
</evidence>
<evidence type="ECO:0000256" key="6">
    <source>
        <dbReference type="ARBA" id="ARBA00022692"/>
    </source>
</evidence>
<keyword evidence="8" id="KW-0472">Membrane</keyword>
<protein>
    <recommendedName>
        <fullName evidence="2">Type II secretion system protein H</fullName>
    </recommendedName>
    <alternativeName>
        <fullName evidence="10">General secretion pathway protein H</fullName>
    </alternativeName>
</protein>
<keyword evidence="13" id="KW-1185">Reference proteome</keyword>
<dbReference type="InterPro" id="IPR022346">
    <property type="entry name" value="T2SS_GspH"/>
</dbReference>
<evidence type="ECO:0000313" key="13">
    <source>
        <dbReference type="Proteomes" id="UP000029393"/>
    </source>
</evidence>
<dbReference type="EMBL" id="AVCK01000005">
    <property type="protein sequence ID" value="KFN47882.1"/>
    <property type="molecule type" value="Genomic_DNA"/>
</dbReference>
<dbReference type="Proteomes" id="UP000029393">
    <property type="component" value="Unassembled WGS sequence"/>
</dbReference>
<reference evidence="12 13" key="1">
    <citation type="submission" date="2013-09" db="EMBL/GenBank/DDBJ databases">
        <title>Genome sequencing of Arenimonas metalli.</title>
        <authorList>
            <person name="Chen F."/>
            <person name="Wang G."/>
        </authorList>
    </citation>
    <scope>NUCLEOTIDE SEQUENCE [LARGE SCALE GENOMIC DNA]</scope>
    <source>
        <strain evidence="12 13">CF5-1</strain>
    </source>
</reference>
<dbReference type="GO" id="GO:0015627">
    <property type="term" value="C:type II protein secretion system complex"/>
    <property type="evidence" value="ECO:0007669"/>
    <property type="project" value="InterPro"/>
</dbReference>